<name>A0A0A1X6B9_ZEUCU</name>
<feature type="region of interest" description="Disordered" evidence="3">
    <location>
        <begin position="1060"/>
        <end position="1110"/>
    </location>
</feature>
<feature type="coiled-coil region" evidence="2">
    <location>
        <begin position="1848"/>
        <end position="1882"/>
    </location>
</feature>
<evidence type="ECO:0000256" key="1">
    <source>
        <dbReference type="ARBA" id="ARBA00023054"/>
    </source>
</evidence>
<evidence type="ECO:0000256" key="3">
    <source>
        <dbReference type="SAM" id="MobiDB-lite"/>
    </source>
</evidence>
<feature type="region of interest" description="Disordered" evidence="3">
    <location>
        <begin position="790"/>
        <end position="840"/>
    </location>
</feature>
<feature type="compositionally biased region" description="Polar residues" evidence="3">
    <location>
        <begin position="1337"/>
        <end position="1349"/>
    </location>
</feature>
<reference evidence="4" key="2">
    <citation type="journal article" date="2015" name="Gigascience">
        <title>Reconstructing a comprehensive transcriptome assembly of a white-pupal translocated strain of the pest fruit fly Bactrocera cucurbitae.</title>
        <authorList>
            <person name="Sim S.B."/>
            <person name="Calla B."/>
            <person name="Hall B."/>
            <person name="DeRego T."/>
            <person name="Geib S.M."/>
        </authorList>
    </citation>
    <scope>NUCLEOTIDE SEQUENCE</scope>
</reference>
<feature type="compositionally biased region" description="Low complexity" evidence="3">
    <location>
        <begin position="1171"/>
        <end position="1180"/>
    </location>
</feature>
<feature type="compositionally biased region" description="Polar residues" evidence="3">
    <location>
        <begin position="592"/>
        <end position="607"/>
    </location>
</feature>
<proteinExistence type="predicted"/>
<feature type="compositionally biased region" description="Basic and acidic residues" evidence="3">
    <location>
        <begin position="2177"/>
        <end position="2187"/>
    </location>
</feature>
<feature type="compositionally biased region" description="Low complexity" evidence="3">
    <location>
        <begin position="1540"/>
        <end position="1566"/>
    </location>
</feature>
<feature type="region of interest" description="Disordered" evidence="3">
    <location>
        <begin position="592"/>
        <end position="629"/>
    </location>
</feature>
<feature type="compositionally biased region" description="Polar residues" evidence="3">
    <location>
        <begin position="2250"/>
        <end position="2269"/>
    </location>
</feature>
<feature type="compositionally biased region" description="Polar residues" evidence="3">
    <location>
        <begin position="1363"/>
        <end position="1380"/>
    </location>
</feature>
<feature type="region of interest" description="Disordered" evidence="3">
    <location>
        <begin position="1156"/>
        <end position="1184"/>
    </location>
</feature>
<feature type="compositionally biased region" description="Low complexity" evidence="3">
    <location>
        <begin position="608"/>
        <end position="629"/>
    </location>
</feature>
<dbReference type="GO" id="GO:0008017">
    <property type="term" value="F:microtubule binding"/>
    <property type="evidence" value="ECO:0007669"/>
    <property type="project" value="TreeGrafter"/>
</dbReference>
<protein>
    <submittedName>
        <fullName evidence="4">Microtubule-associated tumor suppressor 1 homolog</fullName>
    </submittedName>
</protein>
<feature type="region of interest" description="Disordered" evidence="3">
    <location>
        <begin position="928"/>
        <end position="960"/>
    </location>
</feature>
<feature type="region of interest" description="Disordered" evidence="3">
    <location>
        <begin position="2107"/>
        <end position="2287"/>
    </location>
</feature>
<accession>A0A0A1X6B9</accession>
<feature type="region of interest" description="Disordered" evidence="3">
    <location>
        <begin position="1208"/>
        <end position="1252"/>
    </location>
</feature>
<feature type="region of interest" description="Disordered" evidence="3">
    <location>
        <begin position="1"/>
        <end position="34"/>
    </location>
</feature>
<dbReference type="GO" id="GO:0005634">
    <property type="term" value="C:nucleus"/>
    <property type="evidence" value="ECO:0007669"/>
    <property type="project" value="TreeGrafter"/>
</dbReference>
<reference evidence="4" key="1">
    <citation type="submission" date="2014-11" db="EMBL/GenBank/DDBJ databases">
        <authorList>
            <person name="Geib S."/>
        </authorList>
    </citation>
    <scope>NUCLEOTIDE SEQUENCE</scope>
</reference>
<dbReference type="GO" id="GO:0005737">
    <property type="term" value="C:cytoplasm"/>
    <property type="evidence" value="ECO:0007669"/>
    <property type="project" value="TreeGrafter"/>
</dbReference>
<feature type="compositionally biased region" description="Low complexity" evidence="3">
    <location>
        <begin position="17"/>
        <end position="31"/>
    </location>
</feature>
<feature type="region of interest" description="Disordered" evidence="3">
    <location>
        <begin position="1536"/>
        <end position="1583"/>
    </location>
</feature>
<feature type="region of interest" description="Disordered" evidence="3">
    <location>
        <begin position="1290"/>
        <end position="1503"/>
    </location>
</feature>
<keyword evidence="1 2" id="KW-0175">Coiled coil</keyword>
<dbReference type="InterPro" id="IPR051293">
    <property type="entry name" value="MTUS1/CCDC69"/>
</dbReference>
<feature type="compositionally biased region" description="Low complexity" evidence="3">
    <location>
        <begin position="1476"/>
        <end position="1492"/>
    </location>
</feature>
<feature type="compositionally biased region" description="Polar residues" evidence="3">
    <location>
        <begin position="1449"/>
        <end position="1475"/>
    </location>
</feature>
<feature type="compositionally biased region" description="Polar residues" evidence="3">
    <location>
        <begin position="2203"/>
        <end position="2220"/>
    </location>
</feature>
<sequence length="2415" mass="262139">MAKESTSTRIPRLDGGSRIPLPGSLRPPSSSAHNVTGLAARTSQILQRASTVGFPQKRPSTLGGLRPSIVSATALKRSASGDHITNAMNLVTKKTTTAFKKWMGKSEKMPPPLPTQVHKTHVPAQSKNIRKQASHVKAPVPVVPPATDYFATPRPLTRSDTFVRTDSPNDITQFSPSLLTQSTPAPPTKGALTTTHIIRPPDINETTKLLSNNSRHALYNTQSLDSSHHNPATQFGETFEANNQRTMLLDEAKNDVTISLNNQYSPNATQLIKPNLTATFNAPALLGQTMNVVSASETFTSKPQLISNETILFDTTASLGSTKIIDSADAISPLTNATYSNPDSLDNLQLLEDVSAPSGFLEMDLTLQSDGASDHEKTRDNLLDCTVCSDTDDMNSTLKALAPEKAHMKLPLNSTVNSERLLDLTNTLSPSRQQIHMLNMTKDYLVPSFTGSRNTSQLLYMTQHQYTGSEHNTPEYNPTMKFQDRTHLLSSPQISLKGAQSDLVLPTCTPEDEPLSVPMNMDAKTLLAMGAHTTDFYTARDANQQQVVSCASSLQDVNNPSAKQKSRYSFGLDLTESTLDCSIDLVDASLSSNAPGHPTANSSMAAHSQSSSLQAQQQQQQQQQTLRRQTSFELDESLGILTPDQMKEFLDSTNTNNTNNLELPLSHNGNKMAIHHMRIDQTPSPEELPLDPVEVKTDMTELLLSQQQNQSNICESALSLQHQQQLQQRQQHLQQQQQLQSSSISTAETISTHTDIDVSSKTSDAMTKSNVSKISTSFITSVTSVTSLDTGYQGDGEMSRPASRGACDHSPSNGPAARKGGHVSRQPSFNQQLQQQQMPLVRRQDPMTDSDFFTESDADDIFHRGDRRAQVIDGQLYGPMHQPAASVFISEDPEDSCMESSGIFTDVENRCEDDLAQMRRQDTQDAILDMSPEGDGDSTETVKSNREANKNAINSGRNDNKSEIMAAGDVTVITTMRHGAAATLGQGQLSSSQTSSTIHSSMSTDRLSAATLSNRTSYCSVDGNTINADCKSFSSLEEAFDESTSALNITDTLNNTILSPASAEQARRSRLSTTGNDGGGVNSRSGDECSASVESQQHESVLKVTPPRKHASLTSLSTVAANNAEFYGAKTENVGNKFTHGLSGARGSILIERETHSESGTAGTKAACCPSTSSSTTSLSVDNQSNNNKNIHRSALEAAVAAAAKATNGACGTNKRTPRTTKFASARNSPKQRTSTGSVASVSDIGTPSLNVRKKQTPNKWEAVMNKIESNKALPKKNLKEVKSRVSTILRPSNGVGATGDAGSNAATNTPTTAGRLSGGALLGRSSATSTPLIRRSPSSTAASGTMSPRMNGMLLPLRPLDNGTQRSNNGSPITTQQVSKRLFQGVAAKRGRSYSKDSQKSSQSDLSMASAGGGSPKLLAKTPLRAAKKRDVRNLSISPTDLGPPPKAQQTAKSTSTRLKPTTISLTQKRYPSQSVSATPSTTSTAVSTPTGSGGGNLKVKSPPTVKKIVKDQNRGIGTATSKNVKHADTPTELHEINHNNNNSITTTLTNGTTTTTRTSSQTPSPILGHHGKKTSTTPASAASGVTVSGTLLEKKTQSKFLPSRGKALLQKSHQQQRSAEDTPVSAVGAAAERLDAAELQRLKYLNRHSCNGRLDYEAIERHLEQTELQEAQRNKSIEVLGVLLQYAVHDLDAFACPRVKAEKEKIQTYLSTTLKLLDEAKSNCSRLQDQLCDKEGYYSQREEDLQALHRCEIEKTQTSLSDYQAFAQEKFAALESQLEAQSVEHKRTLDSYRLEMDNKLAQRQQQLDEAEQRELKLKERFNALAISEQELREKLTSTENAYAARLQAAAERESDLNERVKSLTKELNGLRASNENRERELRDKLNLSQDEISVLRSSQRSFTESLDRSSGISSPRNSSMSELARLQSEADSLHCVLELKQKEISKLTKHNEELMRDAEERGVLQGKISLLESSNEMLKSELDIKSEKEKDFLRQINDMQKAYNHEMVKRKRLSYDNEQLQWQLKQRSEQLHIVETKLHELSAVESINQSSIGSLSRSQLMNGSSLINIQMEDISPPTSPVVKGVIEKPDSVSWVLEMDDETPEAAASKMVKRAGSFRSVERSPSTRRQLSGCSSAINTSLNSVGSGPTYGNGNSSVGPNPLSQSMSATSVIRQHSSDGRHEFSNRSHSRIRSKSVSVKSTEPTQGGTGALNTGSVGTKSGKRLMRQSSSSSARKQHQLELINWKEPISSSSPHANTIRPRTSTMCSEVSEESVAHEDSLFQRTPISGTTTRKLITCDTSKLNSGERLDMQSLPTHASVHDLKKKFHEIQESAGEAMVSGTNSEDEGCSASSDEIVCSVSTSSATTGSTSSLKNSHMSLEEVLLLDKIHSLNGTPMEVSWSDDPEVFTNGSTV</sequence>
<dbReference type="PANTHER" id="PTHR24200:SF11">
    <property type="entry name" value="TOUCAN, ISOFORM A"/>
    <property type="match status" value="1"/>
</dbReference>
<dbReference type="EMBL" id="GBXI01008074">
    <property type="protein sequence ID" value="JAD06218.1"/>
    <property type="molecule type" value="Transcribed_RNA"/>
</dbReference>
<feature type="compositionally biased region" description="Polar residues" evidence="3">
    <location>
        <begin position="2124"/>
        <end position="2176"/>
    </location>
</feature>
<feature type="coiled-coil region" evidence="2">
    <location>
        <begin position="1791"/>
        <end position="1822"/>
    </location>
</feature>
<feature type="compositionally biased region" description="Polar residues" evidence="3">
    <location>
        <begin position="1220"/>
        <end position="1250"/>
    </location>
</feature>
<feature type="region of interest" description="Disordered" evidence="3">
    <location>
        <begin position="1906"/>
        <end position="1925"/>
    </location>
</feature>
<gene>
    <name evidence="4" type="primary">MTUS1</name>
    <name evidence="4" type="ORF">g.47927</name>
</gene>
<evidence type="ECO:0000256" key="2">
    <source>
        <dbReference type="SAM" id="Coils"/>
    </source>
</evidence>
<feature type="compositionally biased region" description="Low complexity" evidence="3">
    <location>
        <begin position="1401"/>
        <end position="1411"/>
    </location>
</feature>
<dbReference type="PANTHER" id="PTHR24200">
    <property type="entry name" value="TOUCAN, ISOFORM A"/>
    <property type="match status" value="1"/>
</dbReference>
<organism evidence="4">
    <name type="scientific">Zeugodacus cucurbitae</name>
    <name type="common">Melon fruit fly</name>
    <name type="synonym">Bactrocera cucurbitae</name>
    <dbReference type="NCBI Taxonomy" id="28588"/>
    <lineage>
        <taxon>Eukaryota</taxon>
        <taxon>Metazoa</taxon>
        <taxon>Ecdysozoa</taxon>
        <taxon>Arthropoda</taxon>
        <taxon>Hexapoda</taxon>
        <taxon>Insecta</taxon>
        <taxon>Pterygota</taxon>
        <taxon>Neoptera</taxon>
        <taxon>Endopterygota</taxon>
        <taxon>Diptera</taxon>
        <taxon>Brachycera</taxon>
        <taxon>Muscomorpha</taxon>
        <taxon>Tephritoidea</taxon>
        <taxon>Tephritidae</taxon>
        <taxon>Zeugodacus</taxon>
        <taxon>Zeugodacus</taxon>
    </lineage>
</organism>
<feature type="coiled-coil region" evidence="2">
    <location>
        <begin position="1925"/>
        <end position="1959"/>
    </location>
</feature>
<evidence type="ECO:0000313" key="4">
    <source>
        <dbReference type="EMBL" id="JAD06218.1"/>
    </source>
</evidence>
<feature type="compositionally biased region" description="Low complexity" evidence="3">
    <location>
        <begin position="1911"/>
        <end position="1923"/>
    </location>
</feature>